<comment type="caution">
    <text evidence="1">The sequence shown here is derived from an EMBL/GenBank/DDBJ whole genome shotgun (WGS) entry which is preliminary data.</text>
</comment>
<sequence>MASSTVVSRLSSRLRPIAPILKLNKNSLLKSISPSQTSSSARRISRSARLPVELSCLESMMPLHSAIASARLTSSLPLESSFWGLIPQGISMPL</sequence>
<name>A0ACB7Y9W3_9ERIC</name>
<keyword evidence="2" id="KW-1185">Reference proteome</keyword>
<reference evidence="1 2" key="1">
    <citation type="journal article" date="2021" name="Hortic Res">
        <title>High-quality reference genome and annotation aids understanding of berry development for evergreen blueberry (Vaccinium darrowii).</title>
        <authorList>
            <person name="Yu J."/>
            <person name="Hulse-Kemp A.M."/>
            <person name="Babiker E."/>
            <person name="Staton M."/>
        </authorList>
    </citation>
    <scope>NUCLEOTIDE SEQUENCE [LARGE SCALE GENOMIC DNA]</scope>
    <source>
        <strain evidence="2">cv. NJ 8807/NJ 8810</strain>
        <tissue evidence="1">Young leaf</tissue>
    </source>
</reference>
<accession>A0ACB7Y9W3</accession>
<dbReference type="Proteomes" id="UP000828048">
    <property type="component" value="Chromosome 7"/>
</dbReference>
<evidence type="ECO:0000313" key="1">
    <source>
        <dbReference type="EMBL" id="KAH7850296.1"/>
    </source>
</evidence>
<dbReference type="EMBL" id="CM037157">
    <property type="protein sequence ID" value="KAH7850296.1"/>
    <property type="molecule type" value="Genomic_DNA"/>
</dbReference>
<protein>
    <submittedName>
        <fullName evidence="1">Uncharacterized protein</fullName>
    </submittedName>
</protein>
<organism evidence="1 2">
    <name type="scientific">Vaccinium darrowii</name>
    <dbReference type="NCBI Taxonomy" id="229202"/>
    <lineage>
        <taxon>Eukaryota</taxon>
        <taxon>Viridiplantae</taxon>
        <taxon>Streptophyta</taxon>
        <taxon>Embryophyta</taxon>
        <taxon>Tracheophyta</taxon>
        <taxon>Spermatophyta</taxon>
        <taxon>Magnoliopsida</taxon>
        <taxon>eudicotyledons</taxon>
        <taxon>Gunneridae</taxon>
        <taxon>Pentapetalae</taxon>
        <taxon>asterids</taxon>
        <taxon>Ericales</taxon>
        <taxon>Ericaceae</taxon>
        <taxon>Vaccinioideae</taxon>
        <taxon>Vaccinieae</taxon>
        <taxon>Vaccinium</taxon>
    </lineage>
</organism>
<proteinExistence type="predicted"/>
<evidence type="ECO:0000313" key="2">
    <source>
        <dbReference type="Proteomes" id="UP000828048"/>
    </source>
</evidence>
<gene>
    <name evidence="1" type="ORF">Vadar_030573</name>
</gene>